<dbReference type="PROSITE" id="PS50157">
    <property type="entry name" value="ZINC_FINGER_C2H2_2"/>
    <property type="match status" value="3"/>
</dbReference>
<evidence type="ECO:0000256" key="8">
    <source>
        <dbReference type="ARBA" id="ARBA00038339"/>
    </source>
</evidence>
<comment type="subcellular location">
    <subcellularLocation>
        <location evidence="1">Nucleus</location>
    </subcellularLocation>
</comment>
<feature type="domain" description="C2H2-type" evidence="11">
    <location>
        <begin position="225"/>
        <end position="252"/>
    </location>
</feature>
<dbReference type="PANTHER" id="PTHR12517:SF0">
    <property type="entry name" value="INTERMEMBRANE LIPID TRANSFER PROTEIN VPS13B"/>
    <property type="match status" value="1"/>
</dbReference>
<evidence type="ECO:0000256" key="6">
    <source>
        <dbReference type="ARBA" id="ARBA00022833"/>
    </source>
</evidence>
<keyword evidence="4" id="KW-0677">Repeat</keyword>
<dbReference type="GO" id="GO:0033339">
    <property type="term" value="P:pectoral fin development"/>
    <property type="evidence" value="ECO:0007669"/>
    <property type="project" value="UniProtKB-ARBA"/>
</dbReference>
<feature type="region of interest" description="Disordered" evidence="10">
    <location>
        <begin position="1"/>
        <end position="21"/>
    </location>
</feature>
<dbReference type="FunFam" id="3.30.160.60:FF:000311">
    <property type="entry name" value="protein odd-skipped-related 2 isoform X1"/>
    <property type="match status" value="1"/>
</dbReference>
<evidence type="ECO:0000256" key="7">
    <source>
        <dbReference type="ARBA" id="ARBA00023242"/>
    </source>
</evidence>
<dbReference type="AlphaFoldDB" id="A0AAV2MAW0"/>
<dbReference type="SUPFAM" id="SSF57667">
    <property type="entry name" value="beta-beta-alpha zinc fingers"/>
    <property type="match status" value="2"/>
</dbReference>
<dbReference type="FunFam" id="3.30.160.60:FF:000090">
    <property type="entry name" value="Odd-skipped-related transciption factor 2"/>
    <property type="match status" value="1"/>
</dbReference>
<organism evidence="12 13">
    <name type="scientific">Knipowitschia caucasica</name>
    <name type="common">Caucasian dwarf goby</name>
    <name type="synonym">Pomatoschistus caucasicus</name>
    <dbReference type="NCBI Taxonomy" id="637954"/>
    <lineage>
        <taxon>Eukaryota</taxon>
        <taxon>Metazoa</taxon>
        <taxon>Chordata</taxon>
        <taxon>Craniata</taxon>
        <taxon>Vertebrata</taxon>
        <taxon>Euteleostomi</taxon>
        <taxon>Actinopterygii</taxon>
        <taxon>Neopterygii</taxon>
        <taxon>Teleostei</taxon>
        <taxon>Neoteleostei</taxon>
        <taxon>Acanthomorphata</taxon>
        <taxon>Gobiaria</taxon>
        <taxon>Gobiiformes</taxon>
        <taxon>Gobioidei</taxon>
        <taxon>Gobiidae</taxon>
        <taxon>Gobiinae</taxon>
        <taxon>Knipowitschia</taxon>
    </lineage>
</organism>
<reference evidence="12 13" key="1">
    <citation type="submission" date="2024-04" db="EMBL/GenBank/DDBJ databases">
        <authorList>
            <person name="Waldvogel A.-M."/>
            <person name="Schoenle A."/>
        </authorList>
    </citation>
    <scope>NUCLEOTIDE SEQUENCE [LARGE SCALE GENOMIC DNA]</scope>
</reference>
<protein>
    <recommendedName>
        <fullName evidence="11">C2H2-type domain-containing protein</fullName>
    </recommendedName>
</protein>
<feature type="domain" description="C2H2-type" evidence="11">
    <location>
        <begin position="281"/>
        <end position="308"/>
    </location>
</feature>
<name>A0AAV2MAW0_KNICA</name>
<evidence type="ECO:0000313" key="12">
    <source>
        <dbReference type="EMBL" id="CAL1610511.1"/>
    </source>
</evidence>
<dbReference type="InterPro" id="IPR036236">
    <property type="entry name" value="Znf_C2H2_sf"/>
</dbReference>
<keyword evidence="6" id="KW-0862">Zinc</keyword>
<dbReference type="PANTHER" id="PTHR12517">
    <property type="entry name" value="VACUOLAR PROTEIN SORTING-ASSOCIATED PROTEIN 13B"/>
    <property type="match status" value="1"/>
</dbReference>
<dbReference type="Gene3D" id="3.30.160.60">
    <property type="entry name" value="Classic Zinc Finger"/>
    <property type="match status" value="3"/>
</dbReference>
<feature type="region of interest" description="Disordered" evidence="10">
    <location>
        <begin position="430"/>
        <end position="467"/>
    </location>
</feature>
<dbReference type="FunFam" id="3.30.160.60:FF:000254">
    <property type="entry name" value="Odd-skipped related transciption factor 1"/>
    <property type="match status" value="1"/>
</dbReference>
<feature type="compositionally biased region" description="Low complexity" evidence="10">
    <location>
        <begin position="437"/>
        <end position="449"/>
    </location>
</feature>
<dbReference type="SMART" id="SM00355">
    <property type="entry name" value="ZnF_C2H2"/>
    <property type="match status" value="3"/>
</dbReference>
<accession>A0AAV2MAW0</accession>
<comment type="similarity">
    <text evidence="8">Belongs to the Odd C2H2-type zinc-finger protein family.</text>
</comment>
<dbReference type="GO" id="GO:0008270">
    <property type="term" value="F:zinc ion binding"/>
    <property type="evidence" value="ECO:0007669"/>
    <property type="project" value="UniProtKB-KW"/>
</dbReference>
<dbReference type="GO" id="GO:0000122">
    <property type="term" value="P:negative regulation of transcription by RNA polymerase II"/>
    <property type="evidence" value="ECO:0007669"/>
    <property type="project" value="UniProtKB-ARBA"/>
</dbReference>
<keyword evidence="7" id="KW-0539">Nucleus</keyword>
<dbReference type="EMBL" id="OZ035829">
    <property type="protein sequence ID" value="CAL1610511.1"/>
    <property type="molecule type" value="Genomic_DNA"/>
</dbReference>
<evidence type="ECO:0000256" key="2">
    <source>
        <dbReference type="ARBA" id="ARBA00022448"/>
    </source>
</evidence>
<dbReference type="InterPro" id="IPR013087">
    <property type="entry name" value="Znf_C2H2_type"/>
</dbReference>
<dbReference type="PROSITE" id="PS00028">
    <property type="entry name" value="ZINC_FINGER_C2H2_1"/>
    <property type="match status" value="3"/>
</dbReference>
<dbReference type="Proteomes" id="UP001497482">
    <property type="component" value="Chromosome 7"/>
</dbReference>
<feature type="domain" description="C2H2-type" evidence="11">
    <location>
        <begin position="253"/>
        <end position="280"/>
    </location>
</feature>
<evidence type="ECO:0000256" key="3">
    <source>
        <dbReference type="ARBA" id="ARBA00022723"/>
    </source>
</evidence>
<evidence type="ECO:0000313" key="13">
    <source>
        <dbReference type="Proteomes" id="UP001497482"/>
    </source>
</evidence>
<keyword evidence="5 9" id="KW-0863">Zinc-finger</keyword>
<dbReference type="GO" id="GO:0005634">
    <property type="term" value="C:nucleus"/>
    <property type="evidence" value="ECO:0007669"/>
    <property type="project" value="UniProtKB-SubCell"/>
</dbReference>
<evidence type="ECO:0000256" key="5">
    <source>
        <dbReference type="ARBA" id="ARBA00022771"/>
    </source>
</evidence>
<evidence type="ECO:0000256" key="10">
    <source>
        <dbReference type="SAM" id="MobiDB-lite"/>
    </source>
</evidence>
<dbReference type="Pfam" id="PF12624">
    <property type="entry name" value="VPS13_N"/>
    <property type="match status" value="1"/>
</dbReference>
<evidence type="ECO:0000256" key="4">
    <source>
        <dbReference type="ARBA" id="ARBA00022737"/>
    </source>
</evidence>
<evidence type="ECO:0000256" key="1">
    <source>
        <dbReference type="ARBA" id="ARBA00004123"/>
    </source>
</evidence>
<keyword evidence="3" id="KW-0479">Metal-binding</keyword>
<sequence>MVEEGGGVSRAGDVRSGTPKPYKVKDGPLSWITDKVKDILHQNIVEGVRVFTINMGSKALHAPIPLHPALQLTNYSFLQAVNAFPADQLQGLYGLSAVQTMQMNHWTLGYPHIQGLRSTITEMAAAQGLMDPRLPFHALPFTAAAQLFHPKQGMSAHVVQSLHKDRPRFDFANLALAATQEDPPKAANLSKLTSGLGGTISELSKLSPERKPTRGRLPSKTKKEFICKFCGRHFTKSYNLLIHERTHTDERPYTCDICHKAFRRQDHLRDHRYIHSKEKPFKCQECGKGFCQSRTLAVHKTLHMQTSSPTAVAAAERCFGATPGRRGSNKGKGTMLESYVTPLLMSYVNKYIKNLKPSDLQLSLWGGDVVLSKLDLKLDVLEQELKLPFTFMSGHIHELRIHVPWTKLGSEPVVITINTMECILKLRDGAQDDHESGSSSTSRSVSESSKTLAKPRRIQQATPSDPDLPPGYVQSLIRRVVNNVNIVVNNLILKYVEDDIVLSVNITAAECYTVDDMWERAFMDITAPDLVLRKVINFADCTVCLDKRNASGKIEFYQDPLLYKCSFRTRLHFTYDNINSKIPSVIKIQTMVESLKLSITDQQLPMFIRILELIIALYYGEIGGHKDGEEEGVGHAKEAALNLSGMDVNMDSSMSSPDIYMHSGEPDEGWVSWAWSFVPAIVGEEEGEEYLHQDQEEGGSEKILHHHTPKDPIVSIGFYCTKASITFKLTETQSESSYYSPQKVKSREVLCVEKEGITIEVLMMGEPFFNCQIGFVGCQALCLKSIMGVQDFEESMNRHEKDAVFFTCGDSLSSKGMTYLTNSLFDYRSPENNGVRAEFILDAARHKETYTEIAGMQRFGAFYMDYLYTMENSSDKDTQEISLMSVEEVVPSFQETSIKRLVVGPLDIRLQSSAIHRILKMVTCAMDHEYEPYCKPQQEAIEERHTSPTAEEIAKLEAFIPSRLTCLTFHQVCLTISMAEFNLLHTLMPVIMGQKVAQFPLQIPVFQAVRPLPSVQFTVEKVNVEHSLPMYGPELISTVSSLSQPSDNLLHHCYAHLYLKVFGFQTGLTCQNSIGGFLPLIPIIPAFSTALYVKLIQLPGYWTKRPSVQTAECIFELPHFTLQATRAQTLLLQAIYQSWMHSVVSGVPQPLSESLLQEVFKAPGVKSQGLSPTLEGSLQNLELKLCSRATVKCASGTVGAVKVCARTPGSAEGVKEKLVPLIQGPSDTKELHMSRWLNEIRKPESLLAPDLLAFSVQVPHNTDDCRNSGKKC</sequence>
<dbReference type="InterPro" id="IPR026854">
    <property type="entry name" value="VPS13_N"/>
</dbReference>
<gene>
    <name evidence="12" type="ORF">KC01_LOCUS37119</name>
</gene>
<dbReference type="Pfam" id="PF00096">
    <property type="entry name" value="zf-C2H2"/>
    <property type="match status" value="3"/>
</dbReference>
<evidence type="ECO:0000256" key="9">
    <source>
        <dbReference type="PROSITE-ProRule" id="PRU00042"/>
    </source>
</evidence>
<proteinExistence type="inferred from homology"/>
<keyword evidence="13" id="KW-1185">Reference proteome</keyword>
<dbReference type="InterPro" id="IPR039782">
    <property type="entry name" value="VPS13B"/>
</dbReference>
<keyword evidence="2" id="KW-0813">Transport</keyword>
<evidence type="ECO:0000259" key="11">
    <source>
        <dbReference type="PROSITE" id="PS50157"/>
    </source>
</evidence>